<dbReference type="SUPFAM" id="SSF56672">
    <property type="entry name" value="DNA/RNA polymerases"/>
    <property type="match status" value="1"/>
</dbReference>
<dbReference type="InterPro" id="IPR043502">
    <property type="entry name" value="DNA/RNA_pol_sf"/>
</dbReference>
<keyword evidence="2" id="KW-0808">Transferase</keyword>
<evidence type="ECO:0000256" key="8">
    <source>
        <dbReference type="SAM" id="MobiDB-lite"/>
    </source>
</evidence>
<feature type="region of interest" description="Disordered" evidence="8">
    <location>
        <begin position="179"/>
        <end position="206"/>
    </location>
</feature>
<evidence type="ECO:0000256" key="1">
    <source>
        <dbReference type="ARBA" id="ARBA00022670"/>
    </source>
</evidence>
<dbReference type="Pfam" id="PF00078">
    <property type="entry name" value="RVT_1"/>
    <property type="match status" value="1"/>
</dbReference>
<reference evidence="10 11" key="1">
    <citation type="submission" date="2013-09" db="EMBL/GenBank/DDBJ databases">
        <title>Corchorus capsularis genome sequencing.</title>
        <authorList>
            <person name="Alam M."/>
            <person name="Haque M.S."/>
            <person name="Islam M.S."/>
            <person name="Emdad E.M."/>
            <person name="Islam M.M."/>
            <person name="Ahmed B."/>
            <person name="Halim A."/>
            <person name="Hossen Q.M.M."/>
            <person name="Hossain M.Z."/>
            <person name="Ahmed R."/>
            <person name="Khan M.M."/>
            <person name="Islam R."/>
            <person name="Rashid M.M."/>
            <person name="Khan S.A."/>
            <person name="Rahman M.S."/>
            <person name="Alam M."/>
        </authorList>
    </citation>
    <scope>NUCLEOTIDE SEQUENCE [LARGE SCALE GENOMIC DNA]</scope>
    <source>
        <strain evidence="11">cv. CVL-1</strain>
        <tissue evidence="10">Whole seedling</tissue>
    </source>
</reference>
<dbReference type="AlphaFoldDB" id="A0A1R3JGC4"/>
<sequence>MSTRIDQRMETLANEVQQVREAQNQHVQLPPPRRQLGVVLVGDVMREPRVPRVAARGGPLDRLRLQEAGGEAYLDNLWPRRVVEREESKDNIKYTISKFNGIGSPEDYFDWESKLDMYFEYHPLQKQRRLQALRQGSKSIDEYYAEMMLLMSRAEVEEAAQATMAKFLAEEMLQNALKAEGQVRRNSSTKKSYSSSSSSWKTPYKKDERVPFKEKEGVKKEYVMYFNEHGELLSKEEGDFNLDSSGDGDYERNDDEAAIDDGDELAPLKSLVARRTLSAYVKGDVHNQWENLFHTRCYVNGKPSSVIIDGGSCANIAGVYLVKELQLPTSKHPKPYSLGTKRMFCVLPMQACHVLLGRPWQYDNKVHHDGETSRYSFVCGLKRSKAEPKIVDLGIENRTVLSEKKETSRKVVKEYVFLEEIPSGLPPIRGIEHQIDFIPIAQIPNRPAYRTNPDETKELEKQVGELLEKGYVRESLSPCAVPVLLAPKKDEIWRMCVDCRAINNIIVKYCHPIPRLDDMLDELHGASLFSKIDLKSGYHQIHMKEGDGWKTAFKTKLGLYEWLVMPFGLTNAPSTFMRLMNHVLRAFIGKFVVVYFDDILVYIRTLEDHVEHLRCVLDVVRVEKLYADDRPSAIIKINNPIITN</sequence>
<dbReference type="CDD" id="cd00303">
    <property type="entry name" value="retropepsin_like"/>
    <property type="match status" value="1"/>
</dbReference>
<feature type="compositionally biased region" description="Low complexity" evidence="8">
    <location>
        <begin position="189"/>
        <end position="202"/>
    </location>
</feature>
<dbReference type="InterPro" id="IPR000477">
    <property type="entry name" value="RT_dom"/>
</dbReference>
<dbReference type="EMBL" id="AWWV01008018">
    <property type="protein sequence ID" value="OMO93879.1"/>
    <property type="molecule type" value="Genomic_DNA"/>
</dbReference>
<feature type="domain" description="Reverse transcriptase" evidence="9">
    <location>
        <begin position="487"/>
        <end position="625"/>
    </location>
</feature>
<dbReference type="GO" id="GO:0008233">
    <property type="term" value="F:peptidase activity"/>
    <property type="evidence" value="ECO:0007669"/>
    <property type="project" value="UniProtKB-KW"/>
</dbReference>
<dbReference type="PANTHER" id="PTHR35046">
    <property type="entry name" value="ZINC KNUCKLE (CCHC-TYPE) FAMILY PROTEIN"/>
    <property type="match status" value="1"/>
</dbReference>
<name>A0A1R3JGC4_COCAP</name>
<keyword evidence="7 10" id="KW-0695">RNA-directed DNA polymerase</keyword>
<gene>
    <name evidence="10" type="ORF">CCACVL1_06303</name>
</gene>
<evidence type="ECO:0000256" key="3">
    <source>
        <dbReference type="ARBA" id="ARBA00022695"/>
    </source>
</evidence>
<keyword evidence="3" id="KW-0548">Nucleotidyltransferase</keyword>
<dbReference type="Gramene" id="OMO93879">
    <property type="protein sequence ID" value="OMO93879"/>
    <property type="gene ID" value="CCACVL1_06303"/>
</dbReference>
<dbReference type="STRING" id="210143.A0A1R3JGC4"/>
<keyword evidence="4" id="KW-0540">Nuclease</keyword>
<keyword evidence="1" id="KW-0645">Protease</keyword>
<evidence type="ECO:0000256" key="7">
    <source>
        <dbReference type="ARBA" id="ARBA00022918"/>
    </source>
</evidence>
<protein>
    <submittedName>
        <fullName evidence="10">Reverse transcriptase</fullName>
    </submittedName>
</protein>
<evidence type="ECO:0000256" key="5">
    <source>
        <dbReference type="ARBA" id="ARBA00022759"/>
    </source>
</evidence>
<evidence type="ECO:0000313" key="10">
    <source>
        <dbReference type="EMBL" id="OMO93879.1"/>
    </source>
</evidence>
<comment type="caution">
    <text evidence="10">The sequence shown here is derived from an EMBL/GenBank/DDBJ whole genome shotgun (WGS) entry which is preliminary data.</text>
</comment>
<dbReference type="GO" id="GO:0003964">
    <property type="term" value="F:RNA-directed DNA polymerase activity"/>
    <property type="evidence" value="ECO:0007669"/>
    <property type="project" value="UniProtKB-KW"/>
</dbReference>
<dbReference type="CDD" id="cd01647">
    <property type="entry name" value="RT_LTR"/>
    <property type="match status" value="1"/>
</dbReference>
<proteinExistence type="predicted"/>
<dbReference type="OMA" id="GNIASEC"/>
<dbReference type="Gene3D" id="3.10.10.10">
    <property type="entry name" value="HIV Type 1 Reverse Transcriptase, subunit A, domain 1"/>
    <property type="match status" value="1"/>
</dbReference>
<dbReference type="Proteomes" id="UP000188268">
    <property type="component" value="Unassembled WGS sequence"/>
</dbReference>
<keyword evidence="5" id="KW-0255">Endonuclease</keyword>
<dbReference type="GO" id="GO:0006508">
    <property type="term" value="P:proteolysis"/>
    <property type="evidence" value="ECO:0007669"/>
    <property type="project" value="UniProtKB-KW"/>
</dbReference>
<dbReference type="InterPro" id="IPR043128">
    <property type="entry name" value="Rev_trsase/Diguanyl_cyclase"/>
</dbReference>
<keyword evidence="11" id="KW-1185">Reference proteome</keyword>
<evidence type="ECO:0000256" key="2">
    <source>
        <dbReference type="ARBA" id="ARBA00022679"/>
    </source>
</evidence>
<evidence type="ECO:0000259" key="9">
    <source>
        <dbReference type="Pfam" id="PF00078"/>
    </source>
</evidence>
<dbReference type="Gene3D" id="3.30.70.270">
    <property type="match status" value="1"/>
</dbReference>
<dbReference type="PANTHER" id="PTHR35046:SF9">
    <property type="entry name" value="RNA-DIRECTED DNA POLYMERASE"/>
    <property type="match status" value="1"/>
</dbReference>
<evidence type="ECO:0000256" key="4">
    <source>
        <dbReference type="ARBA" id="ARBA00022722"/>
    </source>
</evidence>
<dbReference type="OrthoDB" id="1747743at2759"/>
<accession>A0A1R3JGC4</accession>
<evidence type="ECO:0000313" key="11">
    <source>
        <dbReference type="Proteomes" id="UP000188268"/>
    </source>
</evidence>
<evidence type="ECO:0000256" key="6">
    <source>
        <dbReference type="ARBA" id="ARBA00022801"/>
    </source>
</evidence>
<dbReference type="FunFam" id="3.10.10.10:FF:000007">
    <property type="entry name" value="Retrovirus-related Pol polyprotein from transposon 17.6-like Protein"/>
    <property type="match status" value="1"/>
</dbReference>
<organism evidence="10 11">
    <name type="scientific">Corchorus capsularis</name>
    <name type="common">Jute</name>
    <dbReference type="NCBI Taxonomy" id="210143"/>
    <lineage>
        <taxon>Eukaryota</taxon>
        <taxon>Viridiplantae</taxon>
        <taxon>Streptophyta</taxon>
        <taxon>Embryophyta</taxon>
        <taxon>Tracheophyta</taxon>
        <taxon>Spermatophyta</taxon>
        <taxon>Magnoliopsida</taxon>
        <taxon>eudicotyledons</taxon>
        <taxon>Gunneridae</taxon>
        <taxon>Pentapetalae</taxon>
        <taxon>rosids</taxon>
        <taxon>malvids</taxon>
        <taxon>Malvales</taxon>
        <taxon>Malvaceae</taxon>
        <taxon>Grewioideae</taxon>
        <taxon>Apeibeae</taxon>
        <taxon>Corchorus</taxon>
    </lineage>
</organism>
<keyword evidence="6" id="KW-0378">Hydrolase</keyword>
<dbReference type="GO" id="GO:0004519">
    <property type="term" value="F:endonuclease activity"/>
    <property type="evidence" value="ECO:0007669"/>
    <property type="project" value="UniProtKB-KW"/>
</dbReference>